<accession>X0VXN5</accession>
<dbReference type="AlphaFoldDB" id="X0VXN5"/>
<evidence type="ECO:0000259" key="1">
    <source>
        <dbReference type="Pfam" id="PF05876"/>
    </source>
</evidence>
<sequence>MIHTLEKVMANRIASGLQRKTITTCGRWAEKYRVMGKPFPGPWTFTHHPWSRELHDCTDPIMVGQKAAQMGFTECALNKSFFAIDIEGQSVLYVLPASTPDASDFSAARFDPALEMSPHLQGMFSNVKNVGHKRAGNASLYIRGSRSRSQMKSVPVALIIFDELDEMNQSNVTLAEERTSGQEEKQFFKLSTPTVDNFGINVDFIESSQEHFFFKCPCCGRQTRLLLKECLVVTGDSEHDRKLLDSYYKCKE</sequence>
<proteinExistence type="predicted"/>
<feature type="domain" description="Phage terminase large subunit GpA ATPase" evidence="1">
    <location>
        <begin position="39"/>
        <end position="232"/>
    </location>
</feature>
<dbReference type="InterPro" id="IPR027417">
    <property type="entry name" value="P-loop_NTPase"/>
</dbReference>
<dbReference type="EMBL" id="BARS01032541">
    <property type="protein sequence ID" value="GAG15867.1"/>
    <property type="molecule type" value="Genomic_DNA"/>
</dbReference>
<protein>
    <recommendedName>
        <fullName evidence="1">Phage terminase large subunit GpA ATPase domain-containing protein</fullName>
    </recommendedName>
</protein>
<evidence type="ECO:0000313" key="2">
    <source>
        <dbReference type="EMBL" id="GAG15867.1"/>
    </source>
</evidence>
<reference evidence="2" key="1">
    <citation type="journal article" date="2014" name="Front. Microbiol.">
        <title>High frequency of phylogenetically diverse reductive dehalogenase-homologous genes in deep subseafloor sedimentary metagenomes.</title>
        <authorList>
            <person name="Kawai M."/>
            <person name="Futagami T."/>
            <person name="Toyoda A."/>
            <person name="Takaki Y."/>
            <person name="Nishi S."/>
            <person name="Hori S."/>
            <person name="Arai W."/>
            <person name="Tsubouchi T."/>
            <person name="Morono Y."/>
            <person name="Uchiyama I."/>
            <person name="Ito T."/>
            <person name="Fujiyama A."/>
            <person name="Inagaki F."/>
            <person name="Takami H."/>
        </authorList>
    </citation>
    <scope>NUCLEOTIDE SEQUENCE</scope>
    <source>
        <strain evidence="2">Expedition CK06-06</strain>
    </source>
</reference>
<name>X0VXN5_9ZZZZ</name>
<feature type="non-terminal residue" evidence="2">
    <location>
        <position position="252"/>
    </location>
</feature>
<dbReference type="Gene3D" id="3.40.50.300">
    <property type="entry name" value="P-loop containing nucleotide triphosphate hydrolases"/>
    <property type="match status" value="1"/>
</dbReference>
<comment type="caution">
    <text evidence="2">The sequence shown here is derived from an EMBL/GenBank/DDBJ whole genome shotgun (WGS) entry which is preliminary data.</text>
</comment>
<dbReference type="InterPro" id="IPR046453">
    <property type="entry name" value="GpA_ATPase"/>
</dbReference>
<gene>
    <name evidence="2" type="ORF">S01H1_50500</name>
</gene>
<dbReference type="Pfam" id="PF05876">
    <property type="entry name" value="GpA_ATPase"/>
    <property type="match status" value="1"/>
</dbReference>
<organism evidence="2">
    <name type="scientific">marine sediment metagenome</name>
    <dbReference type="NCBI Taxonomy" id="412755"/>
    <lineage>
        <taxon>unclassified sequences</taxon>
        <taxon>metagenomes</taxon>
        <taxon>ecological metagenomes</taxon>
    </lineage>
</organism>
<dbReference type="GO" id="GO:0016887">
    <property type="term" value="F:ATP hydrolysis activity"/>
    <property type="evidence" value="ECO:0007669"/>
    <property type="project" value="InterPro"/>
</dbReference>